<organism evidence="6 7">
    <name type="scientific">Cellulomonas cellasea</name>
    <dbReference type="NCBI Taxonomy" id="43670"/>
    <lineage>
        <taxon>Bacteria</taxon>
        <taxon>Bacillati</taxon>
        <taxon>Actinomycetota</taxon>
        <taxon>Actinomycetes</taxon>
        <taxon>Micrococcales</taxon>
        <taxon>Cellulomonadaceae</taxon>
        <taxon>Cellulomonas</taxon>
    </lineage>
</organism>
<dbReference type="GO" id="GO:0000976">
    <property type="term" value="F:transcription cis-regulatory region binding"/>
    <property type="evidence" value="ECO:0007669"/>
    <property type="project" value="TreeGrafter"/>
</dbReference>
<evidence type="ECO:0000256" key="3">
    <source>
        <dbReference type="ARBA" id="ARBA00023163"/>
    </source>
</evidence>
<dbReference type="Pfam" id="PF13377">
    <property type="entry name" value="Peripla_BP_3"/>
    <property type="match status" value="1"/>
</dbReference>
<evidence type="ECO:0000256" key="1">
    <source>
        <dbReference type="ARBA" id="ARBA00023015"/>
    </source>
</evidence>
<dbReference type="CDD" id="cd01392">
    <property type="entry name" value="HTH_LacI"/>
    <property type="match status" value="1"/>
</dbReference>
<dbReference type="EMBL" id="JACHVX010000002">
    <property type="protein sequence ID" value="MBB2922789.1"/>
    <property type="molecule type" value="Genomic_DNA"/>
</dbReference>
<dbReference type="InterPro" id="IPR010982">
    <property type="entry name" value="Lambda_DNA-bd_dom_sf"/>
</dbReference>
<dbReference type="SUPFAM" id="SSF47413">
    <property type="entry name" value="lambda repressor-like DNA-binding domains"/>
    <property type="match status" value="1"/>
</dbReference>
<protein>
    <submittedName>
        <fullName evidence="6">LacI family transcriptional regulator</fullName>
    </submittedName>
</protein>
<dbReference type="SMART" id="SM00354">
    <property type="entry name" value="HTH_LACI"/>
    <property type="match status" value="1"/>
</dbReference>
<comment type="caution">
    <text evidence="6">The sequence shown here is derived from an EMBL/GenBank/DDBJ whole genome shotgun (WGS) entry which is preliminary data.</text>
</comment>
<accession>A0A7W4UFE3</accession>
<feature type="domain" description="HTH lacI-type" evidence="5">
    <location>
        <begin position="18"/>
        <end position="72"/>
    </location>
</feature>
<dbReference type="PANTHER" id="PTHR30146">
    <property type="entry name" value="LACI-RELATED TRANSCRIPTIONAL REPRESSOR"/>
    <property type="match status" value="1"/>
</dbReference>
<reference evidence="6 7" key="2">
    <citation type="submission" date="2020-08" db="EMBL/GenBank/DDBJ databases">
        <authorList>
            <person name="Partida-Martinez L."/>
            <person name="Huntemann M."/>
            <person name="Clum A."/>
            <person name="Wang J."/>
            <person name="Palaniappan K."/>
            <person name="Ritter S."/>
            <person name="Chen I.-M."/>
            <person name="Stamatis D."/>
            <person name="Reddy T."/>
            <person name="O'Malley R."/>
            <person name="Daum C."/>
            <person name="Shapiro N."/>
            <person name="Ivanova N."/>
            <person name="Kyrpides N."/>
            <person name="Woyke T."/>
        </authorList>
    </citation>
    <scope>NUCLEOTIDE SEQUENCE [LARGE SCALE GENOMIC DNA]</scope>
    <source>
        <strain evidence="6 7">RAS26</strain>
    </source>
</reference>
<dbReference type="GO" id="GO:0003700">
    <property type="term" value="F:DNA-binding transcription factor activity"/>
    <property type="evidence" value="ECO:0007669"/>
    <property type="project" value="TreeGrafter"/>
</dbReference>
<keyword evidence="2" id="KW-0238">DNA-binding</keyword>
<evidence type="ECO:0000313" key="6">
    <source>
        <dbReference type="EMBL" id="MBB2922789.1"/>
    </source>
</evidence>
<dbReference type="Gene3D" id="1.10.260.40">
    <property type="entry name" value="lambda repressor-like DNA-binding domains"/>
    <property type="match status" value="1"/>
</dbReference>
<dbReference type="Pfam" id="PF00356">
    <property type="entry name" value="LacI"/>
    <property type="match status" value="1"/>
</dbReference>
<gene>
    <name evidence="6" type="ORF">FHR80_001701</name>
</gene>
<dbReference type="PROSITE" id="PS50932">
    <property type="entry name" value="HTH_LACI_2"/>
    <property type="match status" value="1"/>
</dbReference>
<dbReference type="CDD" id="cd06267">
    <property type="entry name" value="PBP1_LacI_sugar_binding-like"/>
    <property type="match status" value="1"/>
</dbReference>
<dbReference type="InterPro" id="IPR028082">
    <property type="entry name" value="Peripla_BP_I"/>
</dbReference>
<dbReference type="PROSITE" id="PS00356">
    <property type="entry name" value="HTH_LACI_1"/>
    <property type="match status" value="1"/>
</dbReference>
<keyword evidence="1" id="KW-0805">Transcription regulation</keyword>
<evidence type="ECO:0000256" key="2">
    <source>
        <dbReference type="ARBA" id="ARBA00023125"/>
    </source>
</evidence>
<name>A0A7W4UFE3_9CELL</name>
<keyword evidence="3" id="KW-0804">Transcription</keyword>
<evidence type="ECO:0000256" key="4">
    <source>
        <dbReference type="SAM" id="MobiDB-lite"/>
    </source>
</evidence>
<feature type="region of interest" description="Disordered" evidence="4">
    <location>
        <begin position="341"/>
        <end position="371"/>
    </location>
</feature>
<dbReference type="RefSeq" id="WP_260176185.1">
    <property type="nucleotide sequence ID" value="NZ_JACHVX010000002.1"/>
</dbReference>
<dbReference type="Proteomes" id="UP000518206">
    <property type="component" value="Unassembled WGS sequence"/>
</dbReference>
<dbReference type="InterPro" id="IPR000843">
    <property type="entry name" value="HTH_LacI"/>
</dbReference>
<dbReference type="AlphaFoldDB" id="A0A7W4UFE3"/>
<dbReference type="PANTHER" id="PTHR30146:SF109">
    <property type="entry name" value="HTH-TYPE TRANSCRIPTIONAL REGULATOR GALS"/>
    <property type="match status" value="1"/>
</dbReference>
<reference evidence="6 7" key="1">
    <citation type="submission" date="2020-08" db="EMBL/GenBank/DDBJ databases">
        <title>The Agave Microbiome: Exploring the role of microbial communities in plant adaptations to desert environments.</title>
        <authorList>
            <person name="Partida-Martinez L.P."/>
        </authorList>
    </citation>
    <scope>NUCLEOTIDE SEQUENCE [LARGE SCALE GENOMIC DNA]</scope>
    <source>
        <strain evidence="6 7">RAS26</strain>
    </source>
</reference>
<proteinExistence type="predicted"/>
<dbReference type="InterPro" id="IPR046335">
    <property type="entry name" value="LacI/GalR-like_sensor"/>
</dbReference>
<evidence type="ECO:0000313" key="7">
    <source>
        <dbReference type="Proteomes" id="UP000518206"/>
    </source>
</evidence>
<evidence type="ECO:0000259" key="5">
    <source>
        <dbReference type="PROSITE" id="PS50932"/>
    </source>
</evidence>
<dbReference type="SUPFAM" id="SSF53822">
    <property type="entry name" value="Periplasmic binding protein-like I"/>
    <property type="match status" value="1"/>
</dbReference>
<dbReference type="Gene3D" id="3.40.50.2300">
    <property type="match status" value="2"/>
</dbReference>
<sequence>MTRTSGSASGPVAHRPRATMKDVAALAGVGIKTVSRVVNGEPGVSAATAERVERAAEALSFQPDLIAGNLRRSGRRSMSLGLLLASVDNPFCAAIHRAVEDVAEERRVAVFSASTDEDPRRERALVAAFTSRRVDGLIITATAGDQTYLRAELETGTPVVMVDRPPVGIDVDSVVVDNVAGAEVATAHLLAHGHRRIAYLGDLGQIATARQRHEGYRRALHAAGVAADERLEIGDLHDADAALTATRELLTAPEPPTALFTSQNLVTIGAIRALRELGAQRTVALVGFDDFALADLVDPGITVVAQNPADIGRAAAERVFARLADPDLPPERIVLPTRLVERGSGEIPPPTDATAGRPARTLETADTGSRG</sequence>